<dbReference type="SUPFAM" id="SSF53756">
    <property type="entry name" value="UDP-Glycosyltransferase/glycogen phosphorylase"/>
    <property type="match status" value="1"/>
</dbReference>
<name>A0ABY2PUB3_9ENTR</name>
<dbReference type="PANTHER" id="PTHR46401:SF2">
    <property type="entry name" value="GLYCOSYLTRANSFERASE WBBK-RELATED"/>
    <property type="match status" value="1"/>
</dbReference>
<evidence type="ECO:0000313" key="4">
    <source>
        <dbReference type="EMBL" id="THE38351.1"/>
    </source>
</evidence>
<feature type="domain" description="Glycosyl transferase family 1" evidence="2">
    <location>
        <begin position="178"/>
        <end position="332"/>
    </location>
</feature>
<dbReference type="InterPro" id="IPR028098">
    <property type="entry name" value="Glyco_trans_4-like_N"/>
</dbReference>
<dbReference type="Proteomes" id="UP000306790">
    <property type="component" value="Unassembled WGS sequence"/>
</dbReference>
<gene>
    <name evidence="4" type="ORF">DJ535_11600</name>
</gene>
<organism evidence="4 5">
    <name type="scientific">Citrobacter murliniae</name>
    <dbReference type="NCBI Taxonomy" id="67829"/>
    <lineage>
        <taxon>Bacteria</taxon>
        <taxon>Pseudomonadati</taxon>
        <taxon>Pseudomonadota</taxon>
        <taxon>Gammaproteobacteria</taxon>
        <taxon>Enterobacterales</taxon>
        <taxon>Enterobacteriaceae</taxon>
        <taxon>Citrobacter</taxon>
        <taxon>Citrobacter freundii complex</taxon>
    </lineage>
</organism>
<proteinExistence type="predicted"/>
<dbReference type="Gene3D" id="3.40.50.2000">
    <property type="entry name" value="Glycogen Phosphorylase B"/>
    <property type="match status" value="2"/>
</dbReference>
<evidence type="ECO:0000256" key="1">
    <source>
        <dbReference type="ARBA" id="ARBA00022679"/>
    </source>
</evidence>
<dbReference type="Pfam" id="PF00534">
    <property type="entry name" value="Glycos_transf_1"/>
    <property type="match status" value="1"/>
</dbReference>
<dbReference type="InterPro" id="IPR001296">
    <property type="entry name" value="Glyco_trans_1"/>
</dbReference>
<dbReference type="RefSeq" id="WP_048221119.1">
    <property type="nucleotide sequence ID" value="NZ_QFVP01000006.1"/>
</dbReference>
<comment type="caution">
    <text evidence="4">The sequence shown here is derived from an EMBL/GenBank/DDBJ whole genome shotgun (WGS) entry which is preliminary data.</text>
</comment>
<protein>
    <submittedName>
        <fullName evidence="4">Glycosyltransferase family 1 protein</fullName>
    </submittedName>
</protein>
<keyword evidence="1" id="KW-0808">Transferase</keyword>
<dbReference type="PANTHER" id="PTHR46401">
    <property type="entry name" value="GLYCOSYLTRANSFERASE WBBK-RELATED"/>
    <property type="match status" value="1"/>
</dbReference>
<sequence>MIVNLSRLGKSGTGMWQYSIKFLAALRATVNVEAVICSRAHEGFFKDMGFSVMTVPDVVSNTSKTSRIRPLLWYVYSYWLALRVILKFGKTKLVCTTHHNIPLLKNQTITVHDIRPFYYPDSFIQKIYFRYLLRFSIKRCQHILTVSYTVKDKIADTYDINPEKISVIYNCIDETDFLKNDNKEDFFLAVGASWPHKNIHSFIRACNVWPEHSKLVIVCGLTDYAESLKVMVHELGLSDKVKFVHEISFNELKVLYSESRALIYPSLDEGFGIPPIEAMASNTPVIVSDIPVFHEILADAVLYVNPDDDESWKHALGKINKLPNSLSRFDKYVSRYSFDNMKKMVETWLAGLC</sequence>
<dbReference type="EMBL" id="QFVP01000006">
    <property type="protein sequence ID" value="THE38351.1"/>
    <property type="molecule type" value="Genomic_DNA"/>
</dbReference>
<accession>A0ABY2PUB3</accession>
<feature type="domain" description="Glycosyltransferase subfamily 4-like N-terminal" evidence="3">
    <location>
        <begin position="75"/>
        <end position="174"/>
    </location>
</feature>
<evidence type="ECO:0000313" key="5">
    <source>
        <dbReference type="Proteomes" id="UP000306790"/>
    </source>
</evidence>
<dbReference type="Pfam" id="PF13439">
    <property type="entry name" value="Glyco_transf_4"/>
    <property type="match status" value="1"/>
</dbReference>
<keyword evidence="5" id="KW-1185">Reference proteome</keyword>
<reference evidence="4 5" key="1">
    <citation type="submission" date="2018-05" db="EMBL/GenBank/DDBJ databases">
        <title>Isolation and genomic analyses of lactose-positive bacteria from faecal samples of preterm neonates.</title>
        <authorList>
            <person name="Chen Y."/>
            <person name="Brook T.C."/>
            <person name="O'Neill I."/>
            <person name="Soe C.Z."/>
            <person name="Hall L.J."/>
            <person name="Hoyles L."/>
        </authorList>
    </citation>
    <scope>NUCLEOTIDE SEQUENCE [LARGE SCALE GENOMIC DNA]</scope>
    <source>
        <strain evidence="4 5">P080C CL</strain>
    </source>
</reference>
<evidence type="ECO:0000259" key="3">
    <source>
        <dbReference type="Pfam" id="PF13439"/>
    </source>
</evidence>
<dbReference type="CDD" id="cd03809">
    <property type="entry name" value="GT4_MtfB-like"/>
    <property type="match status" value="1"/>
</dbReference>
<evidence type="ECO:0000259" key="2">
    <source>
        <dbReference type="Pfam" id="PF00534"/>
    </source>
</evidence>